<name>A0A1T4XSA3_9GAMM</name>
<gene>
    <name evidence="2" type="ORF">SAMN02745130_03375</name>
</gene>
<keyword evidence="3" id="KW-1185">Reference proteome</keyword>
<sequence>MMIKITNSFRQQGFSLIELMIALMLGVFLLASLATVYLSSKETYALRDQISEMDENARIAIKALRTHIESAGYTSEVGGVQLENYLLPTGFVAQAVTCPNGNTNVINPSKIASSADGTTLGSATLTTNQIMARADSIGLSFLADDQSFKDCTGSSWKNRCTVDPDASLSDWASQSAQAQTTRRVYSSFKIQKNASRNNSVGEGIPELICGGSLNSLAQPWAQGIENIQIRYGVDVLPNPVPIGQKKQWQVDQYWSATEVTANNAWDQVALVQLALLVRTIDPVFKQAETETYQLFDQQIQTADRYKRSVYTTTIYLRNITR</sequence>
<dbReference type="RefSeq" id="WP_078923860.1">
    <property type="nucleotide sequence ID" value="NZ_FUYB01000022.1"/>
</dbReference>
<dbReference type="Proteomes" id="UP000190460">
    <property type="component" value="Unassembled WGS sequence"/>
</dbReference>
<evidence type="ECO:0000313" key="2">
    <source>
        <dbReference type="EMBL" id="SKA92440.1"/>
    </source>
</evidence>
<evidence type="ECO:0000313" key="3">
    <source>
        <dbReference type="Proteomes" id="UP000190460"/>
    </source>
</evidence>
<protein>
    <submittedName>
        <fullName evidence="2">Prepilin-type N-terminal cleavage/methylation domain-containing protein</fullName>
    </submittedName>
</protein>
<dbReference type="NCBIfam" id="TIGR02532">
    <property type="entry name" value="IV_pilin_GFxxxE"/>
    <property type="match status" value="1"/>
</dbReference>
<keyword evidence="1" id="KW-1133">Transmembrane helix</keyword>
<dbReference type="PROSITE" id="PS00409">
    <property type="entry name" value="PROKAR_NTER_METHYL"/>
    <property type="match status" value="1"/>
</dbReference>
<proteinExistence type="predicted"/>
<evidence type="ECO:0000256" key="1">
    <source>
        <dbReference type="SAM" id="Phobius"/>
    </source>
</evidence>
<dbReference type="InterPro" id="IPR032092">
    <property type="entry name" value="PilW"/>
</dbReference>
<organism evidence="2 3">
    <name type="scientific">Thiothrix eikelboomii</name>
    <dbReference type="NCBI Taxonomy" id="92487"/>
    <lineage>
        <taxon>Bacteria</taxon>
        <taxon>Pseudomonadati</taxon>
        <taxon>Pseudomonadota</taxon>
        <taxon>Gammaproteobacteria</taxon>
        <taxon>Thiotrichales</taxon>
        <taxon>Thiotrichaceae</taxon>
        <taxon>Thiothrix</taxon>
    </lineage>
</organism>
<accession>A0A1T4XSA3</accession>
<dbReference type="OrthoDB" id="5296662at2"/>
<dbReference type="Pfam" id="PF07963">
    <property type="entry name" value="N_methyl"/>
    <property type="match status" value="1"/>
</dbReference>
<dbReference type="STRING" id="92487.SAMN02745130_03375"/>
<dbReference type="AlphaFoldDB" id="A0A1T4XSA3"/>
<dbReference type="GO" id="GO:0043683">
    <property type="term" value="P:type IV pilus assembly"/>
    <property type="evidence" value="ECO:0007669"/>
    <property type="project" value="InterPro"/>
</dbReference>
<feature type="transmembrane region" description="Helical" evidence="1">
    <location>
        <begin position="21"/>
        <end position="40"/>
    </location>
</feature>
<keyword evidence="1" id="KW-0472">Membrane</keyword>
<keyword evidence="1" id="KW-0812">Transmembrane</keyword>
<dbReference type="InterPro" id="IPR012902">
    <property type="entry name" value="N_methyl_site"/>
</dbReference>
<reference evidence="2 3" key="1">
    <citation type="submission" date="2017-02" db="EMBL/GenBank/DDBJ databases">
        <authorList>
            <person name="Peterson S.W."/>
        </authorList>
    </citation>
    <scope>NUCLEOTIDE SEQUENCE [LARGE SCALE GENOMIC DNA]</scope>
    <source>
        <strain evidence="2 3">ATCC 49788</strain>
    </source>
</reference>
<dbReference type="Pfam" id="PF16074">
    <property type="entry name" value="PilW"/>
    <property type="match status" value="1"/>
</dbReference>
<dbReference type="EMBL" id="FUYB01000022">
    <property type="protein sequence ID" value="SKA92440.1"/>
    <property type="molecule type" value="Genomic_DNA"/>
</dbReference>